<feature type="transmembrane region" description="Helical" evidence="9">
    <location>
        <begin position="197"/>
        <end position="215"/>
    </location>
</feature>
<evidence type="ECO:0000256" key="9">
    <source>
        <dbReference type="SAM" id="Phobius"/>
    </source>
</evidence>
<dbReference type="EMBL" id="JBHTCJ010000002">
    <property type="protein sequence ID" value="MFC7340834.1"/>
    <property type="molecule type" value="Genomic_DNA"/>
</dbReference>
<dbReference type="InterPro" id="IPR038731">
    <property type="entry name" value="RgtA/B/C-like"/>
</dbReference>
<keyword evidence="4" id="KW-0808">Transferase</keyword>
<keyword evidence="7 9" id="KW-0472">Membrane</keyword>
<protein>
    <submittedName>
        <fullName evidence="12">Glycosyltransferase family 39 protein</fullName>
    </submittedName>
</protein>
<dbReference type="Pfam" id="PF24878">
    <property type="entry name" value="YkcB_C"/>
    <property type="match status" value="1"/>
</dbReference>
<keyword evidence="6 9" id="KW-1133">Transmembrane helix</keyword>
<feature type="domain" description="Putative mannosyltransferase YkcA/B-like C-terminal" evidence="11">
    <location>
        <begin position="566"/>
        <end position="632"/>
    </location>
</feature>
<keyword evidence="3" id="KW-0328">Glycosyltransferase</keyword>
<feature type="region of interest" description="Disordered" evidence="8">
    <location>
        <begin position="628"/>
        <end position="687"/>
    </location>
</feature>
<feature type="transmembrane region" description="Helical" evidence="9">
    <location>
        <begin position="403"/>
        <end position="422"/>
    </location>
</feature>
<evidence type="ECO:0000256" key="2">
    <source>
        <dbReference type="ARBA" id="ARBA00022475"/>
    </source>
</evidence>
<feature type="compositionally biased region" description="Gly residues" evidence="8">
    <location>
        <begin position="628"/>
        <end position="650"/>
    </location>
</feature>
<dbReference type="RefSeq" id="WP_380665068.1">
    <property type="nucleotide sequence ID" value="NZ_JBHTCJ010000002.1"/>
</dbReference>
<feature type="transmembrane region" description="Helical" evidence="9">
    <location>
        <begin position="344"/>
        <end position="366"/>
    </location>
</feature>
<feature type="compositionally biased region" description="Gly residues" evidence="8">
    <location>
        <begin position="503"/>
        <end position="518"/>
    </location>
</feature>
<keyword evidence="2" id="KW-1003">Cell membrane</keyword>
<evidence type="ECO:0000256" key="4">
    <source>
        <dbReference type="ARBA" id="ARBA00022679"/>
    </source>
</evidence>
<comment type="caution">
    <text evidence="12">The sequence shown here is derived from an EMBL/GenBank/DDBJ whole genome shotgun (WGS) entry which is preliminary data.</text>
</comment>
<name>A0ABW2LHL2_9PSEU</name>
<sequence length="712" mass="73249">MLTVEQTAAEREEANSAPLLRRLALVGICALAAVLYLWGIGDSWGNGYYSAAVKSMSQSFENFFFGSFDPAGVVTVDKPPMALWLQVISAQIFGYGKFSVLFPQVVCGVLAVFALHRTVRRWAGEHAALIAALVLAVSPITVVINRDNNPDTLLVLLVLAAAYAMTRAIETRRSTGWVALAAFLIGCGFLTKMLQAWMVLPAFAAAYLICSRHGWVRRLADLGVAAAVLFVSSFWWVLATEMWPSPKPYIGGSTDGSALDLVFGYNGFGRILGGEGNGAGGGPGGGGPGGGGAGFSGSSGVLRMFNDQLAGQISWLLPLCALLLVTMLVVGVRHWRSEQPLQAGATAGWLLWGGWLGVLWVMFSFARGTMHPYYTTMMAPAIGAITGAGLVRSWGWYRQPGRAWLLLPAGVVVTVAWAMSVVARDLTWHAWAGYLAVALGGVVVVALVLGRFRGGAARAGLVLGMVAMLTVPTTWSAIGALAGGRGTMGGANPTAGPSTMSGDPGGGGPGGNLPGSGEGLMPSGDQPPGEGSGGQSGSGSRPGPPGGVGGETLSSDQQKVLEHVRSIAGEKKVPLAIEGGSMGSASYIINSDLTVIGMGGFTGSDDAPSVQQLTGWKNNGELGFVVLGGGIGGPGGRGGGPGAQGGGSGGQDRRGEQAQRPEGTTSSAGDRMPGGGQERDEREQWVEDNCTEVDPAAYGATPDSALELYSCS</sequence>
<keyword evidence="13" id="KW-1185">Reference proteome</keyword>
<dbReference type="InterPro" id="IPR050297">
    <property type="entry name" value="LipidA_mod_glycosyltrf_83"/>
</dbReference>
<dbReference type="InterPro" id="IPR056785">
    <property type="entry name" value="YkcA/B-like_C"/>
</dbReference>
<feature type="transmembrane region" description="Helical" evidence="9">
    <location>
        <begin position="127"/>
        <end position="146"/>
    </location>
</feature>
<organism evidence="12 13">
    <name type="scientific">Saccharopolyspora griseoalba</name>
    <dbReference type="NCBI Taxonomy" id="1431848"/>
    <lineage>
        <taxon>Bacteria</taxon>
        <taxon>Bacillati</taxon>
        <taxon>Actinomycetota</taxon>
        <taxon>Actinomycetes</taxon>
        <taxon>Pseudonocardiales</taxon>
        <taxon>Pseudonocardiaceae</taxon>
        <taxon>Saccharopolyspora</taxon>
    </lineage>
</organism>
<dbReference type="PANTHER" id="PTHR33908">
    <property type="entry name" value="MANNOSYLTRANSFERASE YKCB-RELATED"/>
    <property type="match status" value="1"/>
</dbReference>
<evidence type="ECO:0000256" key="1">
    <source>
        <dbReference type="ARBA" id="ARBA00004651"/>
    </source>
</evidence>
<evidence type="ECO:0000256" key="6">
    <source>
        <dbReference type="ARBA" id="ARBA00022989"/>
    </source>
</evidence>
<evidence type="ECO:0000313" key="13">
    <source>
        <dbReference type="Proteomes" id="UP001596504"/>
    </source>
</evidence>
<evidence type="ECO:0000313" key="12">
    <source>
        <dbReference type="EMBL" id="MFC7340834.1"/>
    </source>
</evidence>
<reference evidence="13" key="1">
    <citation type="journal article" date="2019" name="Int. J. Syst. Evol. Microbiol.">
        <title>The Global Catalogue of Microorganisms (GCM) 10K type strain sequencing project: providing services to taxonomists for standard genome sequencing and annotation.</title>
        <authorList>
            <consortium name="The Broad Institute Genomics Platform"/>
            <consortium name="The Broad Institute Genome Sequencing Center for Infectious Disease"/>
            <person name="Wu L."/>
            <person name="Ma J."/>
        </authorList>
    </citation>
    <scope>NUCLEOTIDE SEQUENCE [LARGE SCALE GENOMIC DNA]</scope>
    <source>
        <strain evidence="13">WLHS5</strain>
    </source>
</reference>
<dbReference type="Proteomes" id="UP001596504">
    <property type="component" value="Unassembled WGS sequence"/>
</dbReference>
<evidence type="ECO:0000256" key="7">
    <source>
        <dbReference type="ARBA" id="ARBA00023136"/>
    </source>
</evidence>
<dbReference type="PANTHER" id="PTHR33908:SF3">
    <property type="entry name" value="UNDECAPRENYL PHOSPHATE-ALPHA-4-AMINO-4-DEOXY-L-ARABINOSE ARABINOSYL TRANSFERASE"/>
    <property type="match status" value="1"/>
</dbReference>
<proteinExistence type="predicted"/>
<feature type="transmembrane region" description="Helical" evidence="9">
    <location>
        <begin position="222"/>
        <end position="239"/>
    </location>
</feature>
<feature type="transmembrane region" description="Helical" evidence="9">
    <location>
        <begin position="20"/>
        <end position="40"/>
    </location>
</feature>
<evidence type="ECO:0000256" key="8">
    <source>
        <dbReference type="SAM" id="MobiDB-lite"/>
    </source>
</evidence>
<accession>A0ABW2LHL2</accession>
<feature type="transmembrane region" description="Helical" evidence="9">
    <location>
        <begin position="372"/>
        <end position="391"/>
    </location>
</feature>
<evidence type="ECO:0000256" key="5">
    <source>
        <dbReference type="ARBA" id="ARBA00022692"/>
    </source>
</evidence>
<feature type="transmembrane region" description="Helical" evidence="9">
    <location>
        <begin position="313"/>
        <end position="332"/>
    </location>
</feature>
<keyword evidence="5 9" id="KW-0812">Transmembrane</keyword>
<evidence type="ECO:0000259" key="10">
    <source>
        <dbReference type="Pfam" id="PF13231"/>
    </source>
</evidence>
<comment type="subcellular location">
    <subcellularLocation>
        <location evidence="1">Cell membrane</location>
        <topology evidence="1">Multi-pass membrane protein</topology>
    </subcellularLocation>
</comment>
<feature type="domain" description="Glycosyltransferase RgtA/B/C/D-like" evidence="10">
    <location>
        <begin position="77"/>
        <end position="235"/>
    </location>
</feature>
<gene>
    <name evidence="12" type="ORF">ACFQRI_05360</name>
</gene>
<evidence type="ECO:0000256" key="3">
    <source>
        <dbReference type="ARBA" id="ARBA00022676"/>
    </source>
</evidence>
<feature type="transmembrane region" description="Helical" evidence="9">
    <location>
        <begin position="428"/>
        <end position="449"/>
    </location>
</feature>
<evidence type="ECO:0000259" key="11">
    <source>
        <dbReference type="Pfam" id="PF24878"/>
    </source>
</evidence>
<dbReference type="Pfam" id="PF13231">
    <property type="entry name" value="PMT_2"/>
    <property type="match status" value="1"/>
</dbReference>
<feature type="transmembrane region" description="Helical" evidence="9">
    <location>
        <begin position="461"/>
        <end position="482"/>
    </location>
</feature>
<feature type="region of interest" description="Disordered" evidence="8">
    <location>
        <begin position="489"/>
        <end position="553"/>
    </location>
</feature>
<feature type="transmembrane region" description="Helical" evidence="9">
    <location>
        <begin position="92"/>
        <end position="115"/>
    </location>
</feature>